<organism evidence="3 4">
    <name type="scientific">Lysinibacillus capsici</name>
    <dbReference type="NCBI Taxonomy" id="2115968"/>
    <lineage>
        <taxon>Bacteria</taxon>
        <taxon>Bacillati</taxon>
        <taxon>Bacillota</taxon>
        <taxon>Bacilli</taxon>
        <taxon>Bacillales</taxon>
        <taxon>Bacillaceae</taxon>
        <taxon>Lysinibacillus</taxon>
    </lineage>
</organism>
<protein>
    <submittedName>
        <fullName evidence="3">Phospholipase D family protein</fullName>
    </submittedName>
</protein>
<evidence type="ECO:0000313" key="4">
    <source>
        <dbReference type="Proteomes" id="UP001244564"/>
    </source>
</evidence>
<gene>
    <name evidence="3" type="ORF">QBO96_10560</name>
</gene>
<feature type="domain" description="Restriction endonuclease type II NgoFVII N-terminal" evidence="1">
    <location>
        <begin position="11"/>
        <end position="147"/>
    </location>
</feature>
<evidence type="ECO:0000259" key="2">
    <source>
        <dbReference type="Pfam" id="PF20731"/>
    </source>
</evidence>
<dbReference type="InterPro" id="IPR048923">
    <property type="entry name" value="RE_NgoFVII_C"/>
</dbReference>
<keyword evidence="4" id="KW-1185">Reference proteome</keyword>
<evidence type="ECO:0000259" key="1">
    <source>
        <dbReference type="Pfam" id="PF09565"/>
    </source>
</evidence>
<evidence type="ECO:0000313" key="3">
    <source>
        <dbReference type="EMBL" id="WGF40653.1"/>
    </source>
</evidence>
<dbReference type="Pfam" id="PF20731">
    <property type="entry name" value="RE_NgoFVII_C"/>
    <property type="match status" value="1"/>
</dbReference>
<dbReference type="SUPFAM" id="SSF56024">
    <property type="entry name" value="Phospholipase D/nuclease"/>
    <property type="match status" value="1"/>
</dbReference>
<accession>A0ABY8KQ24</accession>
<dbReference type="Pfam" id="PF09565">
    <property type="entry name" value="RE_NgoFVII"/>
    <property type="match status" value="1"/>
</dbReference>
<name>A0ABY8KQ24_9BACI</name>
<dbReference type="CDD" id="cd09117">
    <property type="entry name" value="PLDc_Bfil_DEXD_like"/>
    <property type="match status" value="1"/>
</dbReference>
<dbReference type="Gene3D" id="3.30.870.10">
    <property type="entry name" value="Endonuclease Chain A"/>
    <property type="match status" value="1"/>
</dbReference>
<dbReference type="RefSeq" id="WP_279496000.1">
    <property type="nucleotide sequence ID" value="NZ_CP122283.1"/>
</dbReference>
<dbReference type="Proteomes" id="UP001244564">
    <property type="component" value="Chromosome"/>
</dbReference>
<dbReference type="InterPro" id="IPR019065">
    <property type="entry name" value="RE_NgoFVII_N"/>
</dbReference>
<dbReference type="EMBL" id="CP122283">
    <property type="protein sequence ID" value="WGF40653.1"/>
    <property type="molecule type" value="Genomic_DNA"/>
</dbReference>
<reference evidence="3 4" key="1">
    <citation type="submission" date="2023-04" db="EMBL/GenBank/DDBJ databases">
        <title>Genomic of Lysinibacillus capsici TSBLM.</title>
        <authorList>
            <person name="Hu X.S."/>
            <person name="Yu C.H."/>
        </authorList>
    </citation>
    <scope>NUCLEOTIDE SEQUENCE [LARGE SCALE GENOMIC DNA]</scope>
    <source>
        <strain evidence="3 4">TSBLM</strain>
    </source>
</reference>
<feature type="domain" description="Restriction endonuclease type II NgoFVII C-terminal B3-like DNA-binding" evidence="2">
    <location>
        <begin position="272"/>
        <end position="342"/>
    </location>
</feature>
<proteinExistence type="predicted"/>
<sequence>MDTYFVNLYENIFGKIANNYTHLRIISGYASASFLSRVINDFPHLKIELFLGMTLHGVSKNNHLEFQSLIKRYENINVFYQIKGKPNHMKILEFSTKTSNKIFIGSANFSENGFFNHKEVLTEIDFLPESLFIDQVNDSLICNDKSINDFIKFYDEDTNDLSLVNGKIDSAASLVEVDECEVSNELENENVLQQNATTISSKIKGNVGKRKSIKSWSLLRGRIDYEYYLSFEVTVILHRNNNPRWANKGINAWVDGRNPVLVQTPKLLFAKVFPCDEKFSIYTDDNKLFNAKLTGKFNGELEVLNFNLYDYIRERIGLVEKRPISYDDLVSNGYATMYFTRINHNEYKMSFNKDY</sequence>